<dbReference type="KEGG" id="cari:FNU76_11000"/>
<feature type="transmembrane region" description="Helical" evidence="7">
    <location>
        <begin position="364"/>
        <end position="383"/>
    </location>
</feature>
<evidence type="ECO:0000313" key="10">
    <source>
        <dbReference type="Proteomes" id="UP000317550"/>
    </source>
</evidence>
<comment type="cofactor">
    <cofactor evidence="1">
        <name>Zn(2+)</name>
        <dbReference type="ChEBI" id="CHEBI:29105"/>
    </cofactor>
</comment>
<dbReference type="AlphaFoldDB" id="A0A516SMK0"/>
<evidence type="ECO:0000256" key="5">
    <source>
        <dbReference type="ARBA" id="ARBA00022989"/>
    </source>
</evidence>
<name>A0A516SMK0_9NEIS</name>
<feature type="transmembrane region" description="Helical" evidence="7">
    <location>
        <begin position="195"/>
        <end position="214"/>
    </location>
</feature>
<dbReference type="EMBL" id="CP041730">
    <property type="protein sequence ID" value="QDQ29278.1"/>
    <property type="molecule type" value="Genomic_DNA"/>
</dbReference>
<evidence type="ECO:0000256" key="2">
    <source>
        <dbReference type="ARBA" id="ARBA00004127"/>
    </source>
</evidence>
<feature type="transmembrane region" description="Helical" evidence="7">
    <location>
        <begin position="403"/>
        <end position="420"/>
    </location>
</feature>
<gene>
    <name evidence="9" type="ORF">FNU76_11000</name>
</gene>
<accession>A0A516SMK0</accession>
<feature type="transmembrane region" description="Helical" evidence="7">
    <location>
        <begin position="134"/>
        <end position="151"/>
    </location>
</feature>
<reference evidence="10" key="1">
    <citation type="submission" date="2019-07" db="EMBL/GenBank/DDBJ databases">
        <title>Chitinimonas sp. nov., isolated from Ny-Alesund, arctica soil.</title>
        <authorList>
            <person name="Xu Q."/>
            <person name="Peng F."/>
        </authorList>
    </citation>
    <scope>NUCLEOTIDE SEQUENCE [LARGE SCALE GENOMIC DNA]</scope>
    <source>
        <strain evidence="10">R3-44</strain>
    </source>
</reference>
<proteinExistence type="inferred from homology"/>
<dbReference type="GO" id="GO:0016020">
    <property type="term" value="C:membrane"/>
    <property type="evidence" value="ECO:0007669"/>
    <property type="project" value="InterPro"/>
</dbReference>
<comment type="similarity">
    <text evidence="3">Belongs to the peptidase M50B family.</text>
</comment>
<sequence>MHAGPPQADGSPSWMLHDPAANRFYQLGWPAFEILRHWALGWAEPVIERVNGSTTLNIDSEEVAAVSDFLARHNLLLADRPEHTDRLVRQARASKLSHAMWLLKHYLFFRVPLLQPMPLLRRLAPAFEWVCRPRFWWLLAGLAMLGLWLVSRRWDEFTHTFSAYGGMEGVLGIVVSLSIAKVAHEFGHALTAQRFGCRVPTMGVAFLVMMPVLYTDTNEAWKLPSRRQRMLIGAAGMLAELCLAVLATLAWSFLPDGPIRAGAFMLATTTWLATLAINASPFMRFDGYFLLADWMNLPNLHSRAFAMGRCWLRRRLLGLDEPWPEHFAAGRRRFLIAFACATWLYRLVIFLSIAFLVYHLFFKALGLLLLVVELGWFIALPLWSELSVWWRRRAELRWNLQTVRSVLFLAGALLFVALPWRTEVSAPAIMGARDAQTLYAPAPAEVLAVASREGEWVAAGQLLLSLRSPELEAELALAERRAATLRWQMDQQPFHPELLAQGLALGKQWQGAEEKVAGLRRQQAQLAVRAPFAGRVVDASLALRPGTMIPAGERLLGLVGAQGVKGEAFVDEGNLARLRAHSEAVFIADQTEQAAIHCHLGGIDRLTLASLDQPALASSYGGPIATQRVGQTLVPLAATFRVRLMQCEAGAAPLREMTGVAKLRGERSSLLGRGVDGLLAVLHGEAAL</sequence>
<dbReference type="OrthoDB" id="4640801at2"/>
<dbReference type="Pfam" id="PF02163">
    <property type="entry name" value="Peptidase_M50"/>
    <property type="match status" value="1"/>
</dbReference>
<dbReference type="InterPro" id="IPR001193">
    <property type="entry name" value="MBTPS2"/>
</dbReference>
<evidence type="ECO:0000259" key="8">
    <source>
        <dbReference type="Pfam" id="PF02163"/>
    </source>
</evidence>
<feature type="transmembrane region" description="Helical" evidence="7">
    <location>
        <begin position="163"/>
        <end position="183"/>
    </location>
</feature>
<dbReference type="PANTHER" id="PTHR13325:SF3">
    <property type="entry name" value="MEMBRANE-BOUND TRANSCRIPTION FACTOR SITE-2 PROTEASE"/>
    <property type="match status" value="1"/>
</dbReference>
<keyword evidence="6 7" id="KW-0472">Membrane</keyword>
<feature type="transmembrane region" description="Helical" evidence="7">
    <location>
        <begin position="334"/>
        <end position="358"/>
    </location>
</feature>
<feature type="transmembrane region" description="Helical" evidence="7">
    <location>
        <begin position="230"/>
        <end position="253"/>
    </location>
</feature>
<evidence type="ECO:0000256" key="4">
    <source>
        <dbReference type="ARBA" id="ARBA00022692"/>
    </source>
</evidence>
<dbReference type="InterPro" id="IPR008915">
    <property type="entry name" value="Peptidase_M50"/>
</dbReference>
<feature type="transmembrane region" description="Helical" evidence="7">
    <location>
        <begin position="259"/>
        <end position="279"/>
    </location>
</feature>
<dbReference type="Proteomes" id="UP000317550">
    <property type="component" value="Chromosome"/>
</dbReference>
<evidence type="ECO:0000256" key="3">
    <source>
        <dbReference type="ARBA" id="ARBA00007931"/>
    </source>
</evidence>
<feature type="domain" description="Peptidase M50" evidence="8">
    <location>
        <begin position="174"/>
        <end position="274"/>
    </location>
</feature>
<evidence type="ECO:0000256" key="7">
    <source>
        <dbReference type="SAM" id="Phobius"/>
    </source>
</evidence>
<dbReference type="GO" id="GO:0031293">
    <property type="term" value="P:membrane protein intracellular domain proteolysis"/>
    <property type="evidence" value="ECO:0007669"/>
    <property type="project" value="TreeGrafter"/>
</dbReference>
<evidence type="ECO:0000313" key="9">
    <source>
        <dbReference type="EMBL" id="QDQ29278.1"/>
    </source>
</evidence>
<dbReference type="PANTHER" id="PTHR13325">
    <property type="entry name" value="PROTEASE M50 MEMBRANE-BOUND TRANSCRIPTION FACTOR SITE 2 PROTEASE"/>
    <property type="match status" value="1"/>
</dbReference>
<keyword evidence="10" id="KW-1185">Reference proteome</keyword>
<keyword evidence="5 7" id="KW-1133">Transmembrane helix</keyword>
<dbReference type="GO" id="GO:0004222">
    <property type="term" value="F:metalloendopeptidase activity"/>
    <property type="evidence" value="ECO:0007669"/>
    <property type="project" value="InterPro"/>
</dbReference>
<keyword evidence="4 7" id="KW-0812">Transmembrane</keyword>
<dbReference type="GO" id="GO:0012505">
    <property type="term" value="C:endomembrane system"/>
    <property type="evidence" value="ECO:0007669"/>
    <property type="project" value="UniProtKB-SubCell"/>
</dbReference>
<protein>
    <submittedName>
        <fullName evidence="9">HlyD family efflux transporter periplasmic adaptor subunit</fullName>
    </submittedName>
</protein>
<organism evidence="9 10">
    <name type="scientific">Chitinimonas arctica</name>
    <dbReference type="NCBI Taxonomy" id="2594795"/>
    <lineage>
        <taxon>Bacteria</taxon>
        <taxon>Pseudomonadati</taxon>
        <taxon>Pseudomonadota</taxon>
        <taxon>Betaproteobacteria</taxon>
        <taxon>Neisseriales</taxon>
        <taxon>Chitinibacteraceae</taxon>
        <taxon>Chitinimonas</taxon>
    </lineage>
</organism>
<dbReference type="GO" id="GO:0005737">
    <property type="term" value="C:cytoplasm"/>
    <property type="evidence" value="ECO:0007669"/>
    <property type="project" value="TreeGrafter"/>
</dbReference>
<evidence type="ECO:0000256" key="6">
    <source>
        <dbReference type="ARBA" id="ARBA00023136"/>
    </source>
</evidence>
<evidence type="ECO:0000256" key="1">
    <source>
        <dbReference type="ARBA" id="ARBA00001947"/>
    </source>
</evidence>
<comment type="subcellular location">
    <subcellularLocation>
        <location evidence="2">Endomembrane system</location>
        <topology evidence="2">Multi-pass membrane protein</topology>
    </subcellularLocation>
</comment>